<dbReference type="Proteomes" id="UP001210231">
    <property type="component" value="Unassembled WGS sequence"/>
</dbReference>
<evidence type="ECO:0000256" key="2">
    <source>
        <dbReference type="ARBA" id="ARBA00004931"/>
    </source>
</evidence>
<dbReference type="RefSeq" id="WP_407032622.1">
    <property type="nucleotide sequence ID" value="NZ_JAQGEF010000027.1"/>
</dbReference>
<dbReference type="EC" id="2.6.1.42" evidence="5"/>
<evidence type="ECO:0000256" key="1">
    <source>
        <dbReference type="ARBA" id="ARBA00004824"/>
    </source>
</evidence>
<evidence type="ECO:0000313" key="10">
    <source>
        <dbReference type="Proteomes" id="UP001210231"/>
    </source>
</evidence>
<dbReference type="PANTHER" id="PTHR42743:SF11">
    <property type="entry name" value="AMINODEOXYCHORISMATE LYASE"/>
    <property type="match status" value="1"/>
</dbReference>
<dbReference type="EMBL" id="JAQGEF010000027">
    <property type="protein sequence ID" value="MDA3616292.1"/>
    <property type="molecule type" value="Genomic_DNA"/>
</dbReference>
<dbReference type="Gene3D" id="3.20.10.10">
    <property type="entry name" value="D-amino Acid Aminotransferase, subunit A, domain 2"/>
    <property type="match status" value="1"/>
</dbReference>
<dbReference type="SUPFAM" id="SSF56752">
    <property type="entry name" value="D-aminoacid aminotransferase-like PLP-dependent enzymes"/>
    <property type="match status" value="1"/>
</dbReference>
<organism evidence="9 10">
    <name type="scientific">Polluticaenibacter yanchengensis</name>
    <dbReference type="NCBI Taxonomy" id="3014562"/>
    <lineage>
        <taxon>Bacteria</taxon>
        <taxon>Pseudomonadati</taxon>
        <taxon>Bacteroidota</taxon>
        <taxon>Chitinophagia</taxon>
        <taxon>Chitinophagales</taxon>
        <taxon>Chitinophagaceae</taxon>
        <taxon>Polluticaenibacter</taxon>
    </lineage>
</organism>
<evidence type="ECO:0000256" key="6">
    <source>
        <dbReference type="ARBA" id="ARBA00048212"/>
    </source>
</evidence>
<keyword evidence="10" id="KW-1185">Reference proteome</keyword>
<dbReference type="Gene3D" id="3.30.470.10">
    <property type="match status" value="1"/>
</dbReference>
<proteinExistence type="inferred from homology"/>
<comment type="catalytic activity">
    <reaction evidence="8">
        <text>L-leucine + 2-oxoglutarate = 4-methyl-2-oxopentanoate + L-glutamate</text>
        <dbReference type="Rhea" id="RHEA:18321"/>
        <dbReference type="ChEBI" id="CHEBI:16810"/>
        <dbReference type="ChEBI" id="CHEBI:17865"/>
        <dbReference type="ChEBI" id="CHEBI:29985"/>
        <dbReference type="ChEBI" id="CHEBI:57427"/>
        <dbReference type="EC" id="2.6.1.42"/>
    </reaction>
</comment>
<comment type="catalytic activity">
    <reaction evidence="7">
        <text>L-isoleucine + 2-oxoglutarate = (S)-3-methyl-2-oxopentanoate + L-glutamate</text>
        <dbReference type="Rhea" id="RHEA:24801"/>
        <dbReference type="ChEBI" id="CHEBI:16810"/>
        <dbReference type="ChEBI" id="CHEBI:29985"/>
        <dbReference type="ChEBI" id="CHEBI:35146"/>
        <dbReference type="ChEBI" id="CHEBI:58045"/>
        <dbReference type="EC" id="2.6.1.42"/>
    </reaction>
</comment>
<evidence type="ECO:0000313" key="9">
    <source>
        <dbReference type="EMBL" id="MDA3616292.1"/>
    </source>
</evidence>
<dbReference type="InterPro" id="IPR043131">
    <property type="entry name" value="BCAT-like_N"/>
</dbReference>
<protein>
    <recommendedName>
        <fullName evidence="5">branched-chain-amino-acid transaminase</fullName>
        <ecNumber evidence="5">2.6.1.42</ecNumber>
    </recommendedName>
</protein>
<name>A0ABT4UN77_9BACT</name>
<sequence length="285" mass="32714">MHIQQDIKHIIYNGTLVPENWLKIPHNNKSFRYGIGCFETMRLQSMDIPLFNFHWQRLNAGIEALQFKLLKPLNNELLLKQVRQLCTINHCEQSARIRITLYANTVLLSDDNYADYIIEAQPAGSYADLISNNEILRANVFYGNKKAVDSFSNFKISNYLHNSMAILFARQNGWQDMFVVNSFNEIIETTTSNFLVVTNNKITTAELSAGPVKGVMLQWLQQNVHHTGLEITASKITEETLTNADEIILTNAMGIRPVTMFRDKQMPGNKIYKQLCQLISDHLFK</sequence>
<evidence type="ECO:0000256" key="5">
    <source>
        <dbReference type="ARBA" id="ARBA00013053"/>
    </source>
</evidence>
<accession>A0ABT4UN77</accession>
<dbReference type="InterPro" id="IPR001544">
    <property type="entry name" value="Aminotrans_IV"/>
</dbReference>
<gene>
    <name evidence="9" type="ORF">O3P16_15860</name>
</gene>
<dbReference type="InterPro" id="IPR050571">
    <property type="entry name" value="Class-IV_PLP-Dep_Aminotrnsfr"/>
</dbReference>
<dbReference type="InterPro" id="IPR043132">
    <property type="entry name" value="BCAT-like_C"/>
</dbReference>
<evidence type="ECO:0000256" key="7">
    <source>
        <dbReference type="ARBA" id="ARBA00048798"/>
    </source>
</evidence>
<reference evidence="9 10" key="1">
    <citation type="submission" date="2022-12" db="EMBL/GenBank/DDBJ databases">
        <title>Chitinophagaceae gen. sp. nov., a new member of the family Chitinophagaceae, isolated from soil in a chemical factory.</title>
        <authorList>
            <person name="Ke Z."/>
        </authorList>
    </citation>
    <scope>NUCLEOTIDE SEQUENCE [LARGE SCALE GENOMIC DNA]</scope>
    <source>
        <strain evidence="9 10">LY-5</strain>
    </source>
</reference>
<keyword evidence="9" id="KW-0808">Transferase</keyword>
<comment type="caution">
    <text evidence="9">The sequence shown here is derived from an EMBL/GenBank/DDBJ whole genome shotgun (WGS) entry which is preliminary data.</text>
</comment>
<comment type="pathway">
    <text evidence="2">Amino-acid biosynthesis; L-valine biosynthesis; L-valine from pyruvate: step 4/4.</text>
</comment>
<evidence type="ECO:0000256" key="4">
    <source>
        <dbReference type="ARBA" id="ARBA00009320"/>
    </source>
</evidence>
<dbReference type="Pfam" id="PF01063">
    <property type="entry name" value="Aminotran_4"/>
    <property type="match status" value="1"/>
</dbReference>
<dbReference type="PANTHER" id="PTHR42743">
    <property type="entry name" value="AMINO-ACID AMINOTRANSFERASE"/>
    <property type="match status" value="1"/>
</dbReference>
<evidence type="ECO:0000256" key="8">
    <source>
        <dbReference type="ARBA" id="ARBA00049229"/>
    </source>
</evidence>
<keyword evidence="9" id="KW-0032">Aminotransferase</keyword>
<comment type="catalytic activity">
    <reaction evidence="6">
        <text>L-valine + 2-oxoglutarate = 3-methyl-2-oxobutanoate + L-glutamate</text>
        <dbReference type="Rhea" id="RHEA:24813"/>
        <dbReference type="ChEBI" id="CHEBI:11851"/>
        <dbReference type="ChEBI" id="CHEBI:16810"/>
        <dbReference type="ChEBI" id="CHEBI:29985"/>
        <dbReference type="ChEBI" id="CHEBI:57762"/>
        <dbReference type="EC" id="2.6.1.42"/>
    </reaction>
</comment>
<comment type="pathway">
    <text evidence="1">Amino-acid biosynthesis; L-isoleucine biosynthesis; L-isoleucine from 2-oxobutanoate: step 4/4.</text>
</comment>
<evidence type="ECO:0000256" key="3">
    <source>
        <dbReference type="ARBA" id="ARBA00005072"/>
    </source>
</evidence>
<comment type="similarity">
    <text evidence="4">Belongs to the class-IV pyridoxal-phosphate-dependent aminotransferase family.</text>
</comment>
<dbReference type="InterPro" id="IPR036038">
    <property type="entry name" value="Aminotransferase-like"/>
</dbReference>
<comment type="pathway">
    <text evidence="3">Amino-acid biosynthesis; L-leucine biosynthesis; L-leucine from 3-methyl-2-oxobutanoate: step 4/4.</text>
</comment>
<dbReference type="GO" id="GO:0008483">
    <property type="term" value="F:transaminase activity"/>
    <property type="evidence" value="ECO:0007669"/>
    <property type="project" value="UniProtKB-KW"/>
</dbReference>